<sequence length="314" mass="36278">MTQPYPYHSPNISHGCVTKPLNFVQPVVNSVADLEQILSFMPNFSQKMGFNILIWVNLTYTAGYEPVFEIVYCHEIAMIFVILLSVPVAIIAVWRAVPMHANTRLIYISFLTHCFFASAARIPLIYHQAYGHFMDEYTTLVAHFSLQSVVAVFGWLAFALVYLLNHKLLGRYKCQVRLASNHYNVNRSYQIRENLVVMKHLSKLVLMTPFIYLPPFSFFTLSLIVKEPFLQCVFKALFDIAVSFFTASLIVRLLTADRRFEKGLRSITIFDELYKCRGRERESSIASITTTTVHRDEMSIHFTQLSKDWATTRF</sequence>
<dbReference type="GO" id="GO:0016020">
    <property type="term" value="C:membrane"/>
    <property type="evidence" value="ECO:0007669"/>
    <property type="project" value="InterPro"/>
</dbReference>
<name>A0A8R1YS82_PRIPA</name>
<organism evidence="3 4">
    <name type="scientific">Pristionchus pacificus</name>
    <name type="common">Parasitic nematode worm</name>
    <dbReference type="NCBI Taxonomy" id="54126"/>
    <lineage>
        <taxon>Eukaryota</taxon>
        <taxon>Metazoa</taxon>
        <taxon>Ecdysozoa</taxon>
        <taxon>Nematoda</taxon>
        <taxon>Chromadorea</taxon>
        <taxon>Rhabditida</taxon>
        <taxon>Rhabditina</taxon>
        <taxon>Diplogasteromorpha</taxon>
        <taxon>Diplogasteroidea</taxon>
        <taxon>Neodiplogasteridae</taxon>
        <taxon>Pristionchus</taxon>
    </lineage>
</organism>
<proteinExistence type="inferred from homology"/>
<feature type="transmembrane region" description="Helical" evidence="2">
    <location>
        <begin position="204"/>
        <end position="224"/>
    </location>
</feature>
<dbReference type="Pfam" id="PF03125">
    <property type="entry name" value="Sre"/>
    <property type="match status" value="1"/>
</dbReference>
<evidence type="ECO:0008006" key="5">
    <source>
        <dbReference type="Google" id="ProtNLM"/>
    </source>
</evidence>
<evidence type="ECO:0000256" key="1">
    <source>
        <dbReference type="ARBA" id="ARBA00006803"/>
    </source>
</evidence>
<dbReference type="PANTHER" id="PTHR47521:SF7">
    <property type="entry name" value="SERPENTINE RECEPTOR CLASS EPSILON-6"/>
    <property type="match status" value="1"/>
</dbReference>
<feature type="transmembrane region" description="Helical" evidence="2">
    <location>
        <begin position="106"/>
        <end position="126"/>
    </location>
</feature>
<dbReference type="AlphaFoldDB" id="A0A8R1YS82"/>
<dbReference type="GO" id="GO:0007606">
    <property type="term" value="P:sensory perception of chemical stimulus"/>
    <property type="evidence" value="ECO:0007669"/>
    <property type="project" value="InterPro"/>
</dbReference>
<reference evidence="3" key="2">
    <citation type="submission" date="2022-06" db="UniProtKB">
        <authorList>
            <consortium name="EnsemblMetazoa"/>
        </authorList>
    </citation>
    <scope>IDENTIFICATION</scope>
    <source>
        <strain evidence="3">PS312</strain>
    </source>
</reference>
<feature type="transmembrane region" description="Helical" evidence="2">
    <location>
        <begin position="236"/>
        <end position="255"/>
    </location>
</feature>
<evidence type="ECO:0000313" key="3">
    <source>
        <dbReference type="EnsemblMetazoa" id="PPA35123.1"/>
    </source>
</evidence>
<comment type="similarity">
    <text evidence="1">Belongs to the nematode receptor-like protein sre family.</text>
</comment>
<dbReference type="EnsemblMetazoa" id="PPA35123.1">
    <property type="protein sequence ID" value="PPA35123.1"/>
    <property type="gene ID" value="WBGene00273492"/>
</dbReference>
<keyword evidence="2" id="KW-0812">Transmembrane</keyword>
<evidence type="ECO:0000256" key="2">
    <source>
        <dbReference type="SAM" id="Phobius"/>
    </source>
</evidence>
<dbReference type="Proteomes" id="UP000005239">
    <property type="component" value="Unassembled WGS sequence"/>
</dbReference>
<feature type="transmembrane region" description="Helical" evidence="2">
    <location>
        <begin position="146"/>
        <end position="164"/>
    </location>
</feature>
<reference evidence="4" key="1">
    <citation type="journal article" date="2008" name="Nat. Genet.">
        <title>The Pristionchus pacificus genome provides a unique perspective on nematode lifestyle and parasitism.</title>
        <authorList>
            <person name="Dieterich C."/>
            <person name="Clifton S.W."/>
            <person name="Schuster L.N."/>
            <person name="Chinwalla A."/>
            <person name="Delehaunty K."/>
            <person name="Dinkelacker I."/>
            <person name="Fulton L."/>
            <person name="Fulton R."/>
            <person name="Godfrey J."/>
            <person name="Minx P."/>
            <person name="Mitreva M."/>
            <person name="Roeseler W."/>
            <person name="Tian H."/>
            <person name="Witte H."/>
            <person name="Yang S.P."/>
            <person name="Wilson R.K."/>
            <person name="Sommer R.J."/>
        </authorList>
    </citation>
    <scope>NUCLEOTIDE SEQUENCE [LARGE SCALE GENOMIC DNA]</scope>
    <source>
        <strain evidence="4">PS312</strain>
    </source>
</reference>
<keyword evidence="2" id="KW-1133">Transmembrane helix</keyword>
<dbReference type="InterPro" id="IPR004151">
    <property type="entry name" value="7TM_GPCR_serpentine_rcpt_Sre"/>
</dbReference>
<dbReference type="PANTHER" id="PTHR47521">
    <property type="entry name" value="SERPENTINE RECEPTOR, CLASS E (EPSILON)-RELATED"/>
    <property type="match status" value="1"/>
</dbReference>
<protein>
    <recommendedName>
        <fullName evidence="5">G protein-coupled receptor</fullName>
    </recommendedName>
</protein>
<feature type="transmembrane region" description="Helical" evidence="2">
    <location>
        <begin position="48"/>
        <end position="64"/>
    </location>
</feature>
<accession>A0A8R1YS82</accession>
<feature type="transmembrane region" description="Helical" evidence="2">
    <location>
        <begin position="76"/>
        <end position="94"/>
    </location>
</feature>
<keyword evidence="4" id="KW-1185">Reference proteome</keyword>
<dbReference type="InterPro" id="IPR052860">
    <property type="entry name" value="NRL-GPCR1"/>
</dbReference>
<keyword evidence="2" id="KW-0472">Membrane</keyword>
<gene>
    <name evidence="3" type="primary">WBGene00273492</name>
</gene>
<evidence type="ECO:0000313" key="4">
    <source>
        <dbReference type="Proteomes" id="UP000005239"/>
    </source>
</evidence>